<dbReference type="Proteomes" id="UP000249204">
    <property type="component" value="Unassembled WGS sequence"/>
</dbReference>
<accession>A0A2W6NNF6</accession>
<comment type="caution">
    <text evidence="1">The sequence shown here is derived from an EMBL/GenBank/DDBJ whole genome shotgun (WGS) entry which is preliminary data.</text>
</comment>
<name>A0A2W6NNF6_9BACL</name>
<dbReference type="AlphaFoldDB" id="A0A2W6NNF6"/>
<gene>
    <name evidence="1" type="ORF">DN757_01515</name>
</gene>
<proteinExistence type="predicted"/>
<protein>
    <submittedName>
        <fullName evidence="1">Uncharacterized protein</fullName>
    </submittedName>
</protein>
<sequence length="130" mass="15350">MSNLDYDRLLDDWADLIFKEMDEAKAIFNSEPFGSPEFYTSKGYEDGLCMAMALLGTLEKRKRKKYEIIDQSERTKDEIESREIIEEYGLALDHTPDKKIKVTFNDGSHKLYSNWRESNHDLSKFFDLYD</sequence>
<dbReference type="EMBL" id="QKWW01000006">
    <property type="protein sequence ID" value="PZT57361.1"/>
    <property type="molecule type" value="Genomic_DNA"/>
</dbReference>
<evidence type="ECO:0000313" key="2">
    <source>
        <dbReference type="Proteomes" id="UP000249204"/>
    </source>
</evidence>
<dbReference type="RefSeq" id="WP_111268513.1">
    <property type="nucleotide sequence ID" value="NZ_QKWW01000006.1"/>
</dbReference>
<evidence type="ECO:0000313" key="1">
    <source>
        <dbReference type="EMBL" id="PZT57361.1"/>
    </source>
</evidence>
<organism evidence="1 2">
    <name type="scientific">Paenibacillus silvae</name>
    <dbReference type="NCBI Taxonomy" id="1325358"/>
    <lineage>
        <taxon>Bacteria</taxon>
        <taxon>Bacillati</taxon>
        <taxon>Bacillota</taxon>
        <taxon>Bacilli</taxon>
        <taxon>Bacillales</taxon>
        <taxon>Paenibacillaceae</taxon>
        <taxon>Paenibacillus</taxon>
    </lineage>
</organism>
<reference evidence="1 2" key="1">
    <citation type="submission" date="2018-06" db="EMBL/GenBank/DDBJ databases">
        <title>Isolation of heavy metals resistant Paenibacillus silvae NC2 from Gold-Copper mine in ZiJin, China.</title>
        <authorList>
            <person name="Xu J."/>
            <person name="Mazhar H.S."/>
            <person name="Rensing C."/>
        </authorList>
    </citation>
    <scope>NUCLEOTIDE SEQUENCE [LARGE SCALE GENOMIC DNA]</scope>
    <source>
        <strain evidence="1 2">NC2</strain>
    </source>
</reference>